<evidence type="ECO:0000256" key="8">
    <source>
        <dbReference type="PROSITE-ProRule" id="PRU00277"/>
    </source>
</evidence>
<dbReference type="PROSITE" id="PS50059">
    <property type="entry name" value="FKBP_PPIASE"/>
    <property type="match status" value="1"/>
</dbReference>
<organism evidence="11 12">
    <name type="scientific">Methanocella arvoryzae (strain DSM 22066 / NBRC 105507 / MRE50)</name>
    <dbReference type="NCBI Taxonomy" id="351160"/>
    <lineage>
        <taxon>Archaea</taxon>
        <taxon>Methanobacteriati</taxon>
        <taxon>Methanobacteriota</taxon>
        <taxon>Stenosarchaea group</taxon>
        <taxon>Methanomicrobia</taxon>
        <taxon>Methanocellales</taxon>
        <taxon>Methanocellaceae</taxon>
        <taxon>Methanocella</taxon>
    </lineage>
</organism>
<dbReference type="STRING" id="351160.RRC331"/>
<evidence type="ECO:0000256" key="7">
    <source>
        <dbReference type="ARBA" id="ARBA00023235"/>
    </source>
</evidence>
<accession>Q0W0P0</accession>
<dbReference type="InterPro" id="IPR001179">
    <property type="entry name" value="PPIase_FKBP_dom"/>
</dbReference>
<evidence type="ECO:0000256" key="5">
    <source>
        <dbReference type="ARBA" id="ARBA00023110"/>
    </source>
</evidence>
<dbReference type="InterPro" id="IPR046357">
    <property type="entry name" value="PPIase_dom_sf"/>
</dbReference>
<dbReference type="GO" id="GO:0042026">
    <property type="term" value="P:protein refolding"/>
    <property type="evidence" value="ECO:0007669"/>
    <property type="project" value="UniProtKB-ARBA"/>
</dbReference>
<feature type="domain" description="PPIase FKBP-type" evidence="10">
    <location>
        <begin position="46"/>
        <end position="132"/>
    </location>
</feature>
<dbReference type="GO" id="GO:0003755">
    <property type="term" value="F:peptidyl-prolyl cis-trans isomerase activity"/>
    <property type="evidence" value="ECO:0007669"/>
    <property type="project" value="UniProtKB-UniRule"/>
</dbReference>
<dbReference type="EC" id="5.2.1.8" evidence="9"/>
<dbReference type="eggNOG" id="arCOG00981">
    <property type="taxonomic scope" value="Archaea"/>
</dbReference>
<proteinExistence type="inferred from homology"/>
<dbReference type="Pfam" id="PF00254">
    <property type="entry name" value="FKBP_C"/>
    <property type="match status" value="1"/>
</dbReference>
<dbReference type="Proteomes" id="UP000000663">
    <property type="component" value="Chromosome"/>
</dbReference>
<protein>
    <recommendedName>
        <fullName evidence="9">Peptidyl-prolyl cis-trans isomerase</fullName>
        <ecNumber evidence="9">5.2.1.8</ecNumber>
    </recommendedName>
</protein>
<evidence type="ECO:0000256" key="4">
    <source>
        <dbReference type="ARBA" id="ARBA00022490"/>
    </source>
</evidence>
<comment type="similarity">
    <text evidence="3 9">Belongs to the FKBP-type PPIase family.</text>
</comment>
<evidence type="ECO:0000256" key="6">
    <source>
        <dbReference type="ARBA" id="ARBA00023186"/>
    </source>
</evidence>
<keyword evidence="7 8" id="KW-0413">Isomerase</keyword>
<keyword evidence="4" id="KW-0963">Cytoplasm</keyword>
<dbReference type="GO" id="GO:0005737">
    <property type="term" value="C:cytoplasm"/>
    <property type="evidence" value="ECO:0007669"/>
    <property type="project" value="UniProtKB-SubCell"/>
</dbReference>
<keyword evidence="5 8" id="KW-0697">Rotamase</keyword>
<dbReference type="PANTHER" id="PTHR47861:SF3">
    <property type="entry name" value="FKBP-TYPE PEPTIDYL-PROLYL CIS-TRANS ISOMERASE SLYD"/>
    <property type="match status" value="1"/>
</dbReference>
<evidence type="ECO:0000313" key="12">
    <source>
        <dbReference type="Proteomes" id="UP000000663"/>
    </source>
</evidence>
<keyword evidence="12" id="KW-1185">Reference proteome</keyword>
<dbReference type="PANTHER" id="PTHR47861">
    <property type="entry name" value="FKBP-TYPE PEPTIDYL-PROLYL CIS-TRANS ISOMERASE SLYD"/>
    <property type="match status" value="1"/>
</dbReference>
<dbReference type="EMBL" id="AM114193">
    <property type="protein sequence ID" value="CAJ38053.1"/>
    <property type="molecule type" value="Genomic_DNA"/>
</dbReference>
<gene>
    <name evidence="11" type="primary">ppi-4</name>
    <name evidence="11" type="ORF">RRC331</name>
</gene>
<dbReference type="KEGG" id="rci:RRC331"/>
<dbReference type="Gene3D" id="3.10.50.40">
    <property type="match status" value="1"/>
</dbReference>
<dbReference type="SUPFAM" id="SSF54534">
    <property type="entry name" value="FKBP-like"/>
    <property type="match status" value="1"/>
</dbReference>
<evidence type="ECO:0000259" key="10">
    <source>
        <dbReference type="PROSITE" id="PS50059"/>
    </source>
</evidence>
<evidence type="ECO:0000256" key="9">
    <source>
        <dbReference type="RuleBase" id="RU003915"/>
    </source>
</evidence>
<evidence type="ECO:0000256" key="3">
    <source>
        <dbReference type="ARBA" id="ARBA00006577"/>
    </source>
</evidence>
<comment type="subcellular location">
    <subcellularLocation>
        <location evidence="2">Cytoplasm</location>
    </subcellularLocation>
</comment>
<keyword evidence="6" id="KW-0143">Chaperone</keyword>
<name>Q0W0P0_METAR</name>
<comment type="catalytic activity">
    <reaction evidence="1 8 9">
        <text>[protein]-peptidylproline (omega=180) = [protein]-peptidylproline (omega=0)</text>
        <dbReference type="Rhea" id="RHEA:16237"/>
        <dbReference type="Rhea" id="RHEA-COMP:10747"/>
        <dbReference type="Rhea" id="RHEA-COMP:10748"/>
        <dbReference type="ChEBI" id="CHEBI:83833"/>
        <dbReference type="ChEBI" id="CHEBI:83834"/>
        <dbReference type="EC" id="5.2.1.8"/>
    </reaction>
</comment>
<evidence type="ECO:0000313" key="11">
    <source>
        <dbReference type="EMBL" id="CAJ38053.1"/>
    </source>
</evidence>
<dbReference type="AlphaFoldDB" id="Q0W0P0"/>
<sequence length="196" mass="21174">MVIMKHFSNRHISVLLFAAFVFMAGRGSLAPETARDGGADRAAQPGDRVCVDYIGKFPDGTVFDTSVEQVAKDSGTYNPERGYQPLCFTIGAHQVVPGFENAAIGMKVGETKDVSLPPEQAYGERKDELVVPVPIATFGGTPQINEVYGFSDGRTGQMLPGRVDRIDEAAGHVYVDFNSEMAGKTLLFNITLRNIG</sequence>
<evidence type="ECO:0000256" key="2">
    <source>
        <dbReference type="ARBA" id="ARBA00004496"/>
    </source>
</evidence>
<reference evidence="11 12" key="1">
    <citation type="journal article" date="2006" name="Science">
        <title>Genome of rice cluster I archaea -- the key methane producers in the rice rhizosphere.</title>
        <authorList>
            <person name="Erkel C."/>
            <person name="Kube M."/>
            <person name="Reinhardt R."/>
            <person name="Liesack W."/>
        </authorList>
    </citation>
    <scope>NUCLEOTIDE SEQUENCE [LARGE SCALE GENOMIC DNA]</scope>
    <source>
        <strain evidence="12">DSM 22066 / NBRC 105507 / MRE50</strain>
    </source>
</reference>
<evidence type="ECO:0000256" key="1">
    <source>
        <dbReference type="ARBA" id="ARBA00000971"/>
    </source>
</evidence>